<protein>
    <submittedName>
        <fullName evidence="4">Uncharacterized protein</fullName>
    </submittedName>
</protein>
<evidence type="ECO:0000313" key="4">
    <source>
        <dbReference type="EMBL" id="PWA28424.1"/>
    </source>
</evidence>
<accession>A0A315W9A4</accession>
<dbReference type="GO" id="GO:0071691">
    <property type="term" value="P:cardiac muscle thin filament assembly"/>
    <property type="evidence" value="ECO:0007669"/>
    <property type="project" value="TreeGrafter"/>
</dbReference>
<dbReference type="EMBL" id="NHOQ01000837">
    <property type="protein sequence ID" value="PWA28424.1"/>
    <property type="molecule type" value="Genomic_DNA"/>
</dbReference>
<keyword evidence="5" id="KW-1185">Reference proteome</keyword>
<feature type="region of interest" description="Disordered" evidence="3">
    <location>
        <begin position="274"/>
        <end position="294"/>
    </location>
</feature>
<keyword evidence="2" id="KW-0009">Actin-binding</keyword>
<dbReference type="PROSITE" id="PS51216">
    <property type="entry name" value="NEBULIN"/>
    <property type="match status" value="2"/>
</dbReference>
<dbReference type="PANTHER" id="PTHR11039:SF37">
    <property type="entry name" value="NEBULIN"/>
    <property type="match status" value="1"/>
</dbReference>
<dbReference type="GO" id="GO:0051015">
    <property type="term" value="F:actin filament binding"/>
    <property type="evidence" value="ECO:0007669"/>
    <property type="project" value="InterPro"/>
</dbReference>
<dbReference type="InterPro" id="IPR055297">
    <property type="entry name" value="NEBU/NEBL"/>
</dbReference>
<evidence type="ECO:0000256" key="3">
    <source>
        <dbReference type="SAM" id="MobiDB-lite"/>
    </source>
</evidence>
<evidence type="ECO:0000313" key="5">
    <source>
        <dbReference type="Proteomes" id="UP000250572"/>
    </source>
</evidence>
<sequence>MYLCDVCNGQIQYKESVGQGTTIPDPPEVKRARETQKNISLHRYKEGVGQGTSVPETPEMERVKRNQQNISTVPHRTRPASFPSSVCPPASLFIPSAPSSHPQHLASNISPPECPLIKYKDSVGRGTAIPDLPEVKRVRETQRHISSVVDRSRPPVLYKDSSAKGTPVVFTPEMERVKRNQENISSVLYSDSFRRQVQGKAAFVLDTPEMRRVKETQRNISGVKYHEDFEKSKGSFTPTTSDPVTERVKKNMQDFSDISYRGIQRRVVEMERRRAIEHDQETITGTDSPTPGWK</sequence>
<organism evidence="4 5">
    <name type="scientific">Gambusia affinis</name>
    <name type="common">Western mosquitofish</name>
    <name type="synonym">Heterandria affinis</name>
    <dbReference type="NCBI Taxonomy" id="33528"/>
    <lineage>
        <taxon>Eukaryota</taxon>
        <taxon>Metazoa</taxon>
        <taxon>Chordata</taxon>
        <taxon>Craniata</taxon>
        <taxon>Vertebrata</taxon>
        <taxon>Euteleostomi</taxon>
        <taxon>Actinopterygii</taxon>
        <taxon>Neopterygii</taxon>
        <taxon>Teleostei</taxon>
        <taxon>Neoteleostei</taxon>
        <taxon>Acanthomorphata</taxon>
        <taxon>Ovalentaria</taxon>
        <taxon>Atherinomorphae</taxon>
        <taxon>Cyprinodontiformes</taxon>
        <taxon>Poeciliidae</taxon>
        <taxon>Poeciliinae</taxon>
        <taxon>Gambusia</taxon>
    </lineage>
</organism>
<dbReference type="InterPro" id="IPR000900">
    <property type="entry name" value="Nebulin_repeat"/>
</dbReference>
<proteinExistence type="predicted"/>
<evidence type="ECO:0000256" key="1">
    <source>
        <dbReference type="ARBA" id="ARBA00022737"/>
    </source>
</evidence>
<gene>
    <name evidence="4" type="ORF">CCH79_00015919</name>
</gene>
<dbReference type="GO" id="GO:0030018">
    <property type="term" value="C:Z disc"/>
    <property type="evidence" value="ECO:0007669"/>
    <property type="project" value="InterPro"/>
</dbReference>
<dbReference type="Proteomes" id="UP000250572">
    <property type="component" value="Unassembled WGS sequence"/>
</dbReference>
<keyword evidence="1" id="KW-0677">Repeat</keyword>
<evidence type="ECO:0000256" key="2">
    <source>
        <dbReference type="ARBA" id="ARBA00023203"/>
    </source>
</evidence>
<dbReference type="SMART" id="SM00227">
    <property type="entry name" value="NEBU"/>
    <property type="match status" value="6"/>
</dbReference>
<reference evidence="4 5" key="1">
    <citation type="journal article" date="2018" name="G3 (Bethesda)">
        <title>A High-Quality Reference Genome for the Invasive Mosquitofish Gambusia affinis Using a Chicago Library.</title>
        <authorList>
            <person name="Hoffberg S.L."/>
            <person name="Troendle N.J."/>
            <person name="Glenn T.C."/>
            <person name="Mahmud O."/>
            <person name="Louha S."/>
            <person name="Chalopin D."/>
            <person name="Bennetzen J.L."/>
            <person name="Mauricio R."/>
        </authorList>
    </citation>
    <scope>NUCLEOTIDE SEQUENCE [LARGE SCALE GENOMIC DNA]</scope>
    <source>
        <strain evidence="4">NE01/NJP1002.9</strain>
        <tissue evidence="4">Muscle</tissue>
    </source>
</reference>
<name>A0A315W9A4_GAMAF</name>
<comment type="caution">
    <text evidence="4">The sequence shown here is derived from an EMBL/GenBank/DDBJ whole genome shotgun (WGS) entry which is preliminary data.</text>
</comment>
<feature type="compositionally biased region" description="Polar residues" evidence="3">
    <location>
        <begin position="282"/>
        <end position="294"/>
    </location>
</feature>
<dbReference type="AlphaFoldDB" id="A0A315W9A4"/>
<dbReference type="PANTHER" id="PTHR11039">
    <property type="entry name" value="NEBULIN"/>
    <property type="match status" value="1"/>
</dbReference>
<dbReference type="Pfam" id="PF00880">
    <property type="entry name" value="Nebulin"/>
    <property type="match status" value="2"/>
</dbReference>